<keyword evidence="1" id="KW-0812">Transmembrane</keyword>
<reference evidence="2 3" key="1">
    <citation type="journal article" date="2019" name="Int. J. Syst. Evol. Microbiol.">
        <title>The Global Catalogue of Microorganisms (GCM) 10K type strain sequencing project: providing services to taxonomists for standard genome sequencing and annotation.</title>
        <authorList>
            <consortium name="The Broad Institute Genomics Platform"/>
            <consortium name="The Broad Institute Genome Sequencing Center for Infectious Disease"/>
            <person name="Wu L."/>
            <person name="Ma J."/>
        </authorList>
    </citation>
    <scope>NUCLEOTIDE SEQUENCE [LARGE SCALE GENOMIC DNA]</scope>
    <source>
        <strain evidence="2 3">JCM 15575</strain>
    </source>
</reference>
<sequence>MTIAPPPAAPAAPTPPPTRGSSRVVAILAIALGAAVILGALGSAVFSTVAAASVRTESRSVDVGGVSELDVSVDAASLRLEFADVSEATLQVTSGLGAGSWTLRTDGDTLRVASPQRFGPGWWVFGGEVRAILTLPQDLAGDDLDATLELAAGDLTVDGRFGDLGIDVGAGRLSVDGSATTLTAELSAGGADIDLADVTEAGFSVSAGTIDARLTGTAPRTVTVDVSAGGLDLELPDGAYDVRSDVSAGEFDNGLQTQAGARNTVDVTVSAGTVTIDSAR</sequence>
<organism evidence="2 3">
    <name type="scientific">Microbacterium lacus</name>
    <dbReference type="NCBI Taxonomy" id="415217"/>
    <lineage>
        <taxon>Bacteria</taxon>
        <taxon>Bacillati</taxon>
        <taxon>Actinomycetota</taxon>
        <taxon>Actinomycetes</taxon>
        <taxon>Micrococcales</taxon>
        <taxon>Microbacteriaceae</taxon>
        <taxon>Microbacterium</taxon>
    </lineage>
</organism>
<protein>
    <recommendedName>
        <fullName evidence="4">Adhesin domain-containing protein</fullName>
    </recommendedName>
</protein>
<evidence type="ECO:0000313" key="2">
    <source>
        <dbReference type="EMBL" id="GAA1683293.1"/>
    </source>
</evidence>
<proteinExistence type="predicted"/>
<keyword evidence="3" id="KW-1185">Reference proteome</keyword>
<keyword evidence="1" id="KW-0472">Membrane</keyword>
<evidence type="ECO:0000256" key="1">
    <source>
        <dbReference type="SAM" id="Phobius"/>
    </source>
</evidence>
<gene>
    <name evidence="2" type="ORF">GCM10009807_28900</name>
</gene>
<dbReference type="EMBL" id="BAAAPK010000001">
    <property type="protein sequence ID" value="GAA1683293.1"/>
    <property type="molecule type" value="Genomic_DNA"/>
</dbReference>
<accession>A0ABN2H8D2</accession>
<feature type="transmembrane region" description="Helical" evidence="1">
    <location>
        <begin position="24"/>
        <end position="50"/>
    </location>
</feature>
<dbReference type="RefSeq" id="WP_344055584.1">
    <property type="nucleotide sequence ID" value="NZ_BAAAPK010000001.1"/>
</dbReference>
<comment type="caution">
    <text evidence="2">The sequence shown here is derived from an EMBL/GenBank/DDBJ whole genome shotgun (WGS) entry which is preliminary data.</text>
</comment>
<name>A0ABN2H8D2_9MICO</name>
<evidence type="ECO:0000313" key="3">
    <source>
        <dbReference type="Proteomes" id="UP001500596"/>
    </source>
</evidence>
<dbReference type="Proteomes" id="UP001500596">
    <property type="component" value="Unassembled WGS sequence"/>
</dbReference>
<evidence type="ECO:0008006" key="4">
    <source>
        <dbReference type="Google" id="ProtNLM"/>
    </source>
</evidence>
<keyword evidence="1" id="KW-1133">Transmembrane helix</keyword>